<keyword evidence="1" id="KW-0597">Phosphoprotein</keyword>
<dbReference type="GO" id="GO:0000160">
    <property type="term" value="P:phosphorelay signal transduction system"/>
    <property type="evidence" value="ECO:0007669"/>
    <property type="project" value="InterPro"/>
</dbReference>
<dbReference type="CDD" id="cd17557">
    <property type="entry name" value="REC_Rcp-like"/>
    <property type="match status" value="1"/>
</dbReference>
<evidence type="ECO:0000259" key="2">
    <source>
        <dbReference type="PROSITE" id="PS50110"/>
    </source>
</evidence>
<dbReference type="HOGENOM" id="CLU_000445_69_17_2"/>
<dbReference type="PROSITE" id="PS50110">
    <property type="entry name" value="RESPONSE_REGULATORY"/>
    <property type="match status" value="1"/>
</dbReference>
<proteinExistence type="predicted"/>
<protein>
    <submittedName>
        <fullName evidence="3">Response regulator receiver protein</fullName>
    </submittedName>
</protein>
<dbReference type="OrthoDB" id="2830at2157"/>
<sequence length="136" mass="15143">MGEGAVESVEILLVEDNPGDVRLVEEALQGTDSTLHISSDGREALDFLHRRDEFTDVPRPDIVLLDLNLPQVDGTQVLDEIRSDPELKRLRVTVLTSVPEEYASPELDELDANDFFAKPADPDEFMALVRSRVGDL</sequence>
<name>D2S3C1_HALTV</name>
<dbReference type="EMBL" id="CP001864">
    <property type="protein sequence ID" value="ADB63868.1"/>
    <property type="molecule type" value="Genomic_DNA"/>
</dbReference>
<dbReference type="RefSeq" id="WP_012946107.1">
    <property type="nucleotide sequence ID" value="NC_013747.1"/>
</dbReference>
<reference evidence="3 4" key="1">
    <citation type="journal article" date="2010" name="Stand. Genomic Sci.">
        <title>Complete genome sequence of Haloterrigena turkmenica type strain (4k).</title>
        <authorList>
            <person name="Saunders E."/>
            <person name="Tindall B.J."/>
            <person name="Fahnrich R."/>
            <person name="Lapidus A."/>
            <person name="Copeland A."/>
            <person name="Del Rio T.G."/>
            <person name="Lucas S."/>
            <person name="Chen F."/>
            <person name="Tice H."/>
            <person name="Cheng J.F."/>
            <person name="Han C."/>
            <person name="Detter J.C."/>
            <person name="Bruce D."/>
            <person name="Goodwin L."/>
            <person name="Chain P."/>
            <person name="Pitluck S."/>
            <person name="Pati A."/>
            <person name="Ivanova N."/>
            <person name="Mavromatis K."/>
            <person name="Chen A."/>
            <person name="Palaniappan K."/>
            <person name="Land M."/>
            <person name="Hauser L."/>
            <person name="Chang Y.J."/>
            <person name="Jeffries C.D."/>
            <person name="Brettin T."/>
            <person name="Rohde M."/>
            <person name="Goker M."/>
            <person name="Bristow J."/>
            <person name="Eisen J.A."/>
            <person name="Markowitz V."/>
            <person name="Hugenholtz P."/>
            <person name="Klenk H.P."/>
            <person name="Kyrpides N.C."/>
        </authorList>
    </citation>
    <scope>NUCLEOTIDE SEQUENCE [LARGE SCALE GENOMIC DNA]</scope>
    <source>
        <strain evidence="4">ATCC 51198 / DSM 5511 / JCM 9101 / NCIMB 13204 / VKM B-1734 / 4k</strain>
    </source>
</reference>
<dbReference type="eggNOG" id="arCOG02589">
    <property type="taxonomic scope" value="Archaea"/>
</dbReference>
<dbReference type="SMART" id="SM00448">
    <property type="entry name" value="REC"/>
    <property type="match status" value="1"/>
</dbReference>
<dbReference type="InterPro" id="IPR052893">
    <property type="entry name" value="TCS_response_regulator"/>
</dbReference>
<organism evidence="3 4">
    <name type="scientific">Haloterrigena turkmenica (strain ATCC 51198 / DSM 5511 / JCM 9101 / NCIMB 13204 / VKM B-1734 / 4k)</name>
    <name type="common">Halococcus turkmenicus</name>
    <dbReference type="NCBI Taxonomy" id="543526"/>
    <lineage>
        <taxon>Archaea</taxon>
        <taxon>Methanobacteriati</taxon>
        <taxon>Methanobacteriota</taxon>
        <taxon>Stenosarchaea group</taxon>
        <taxon>Halobacteria</taxon>
        <taxon>Halobacteriales</taxon>
        <taxon>Natrialbaceae</taxon>
        <taxon>Haloterrigena</taxon>
    </lineage>
</organism>
<dbReference type="PANTHER" id="PTHR44520:SF2">
    <property type="entry name" value="RESPONSE REGULATOR RCP1"/>
    <property type="match status" value="1"/>
</dbReference>
<dbReference type="Pfam" id="PF00072">
    <property type="entry name" value="Response_reg"/>
    <property type="match status" value="1"/>
</dbReference>
<keyword evidence="3" id="KW-0614">Plasmid</keyword>
<feature type="modified residue" description="4-aspartylphosphate" evidence="1">
    <location>
        <position position="66"/>
    </location>
</feature>
<dbReference type="Proteomes" id="UP000001903">
    <property type="component" value="Plasmid pHTUR04"/>
</dbReference>
<gene>
    <name evidence="3" type="ordered locus">Htur_5237</name>
</gene>
<dbReference type="PANTHER" id="PTHR44520">
    <property type="entry name" value="RESPONSE REGULATOR RCP1-RELATED"/>
    <property type="match status" value="1"/>
</dbReference>
<evidence type="ECO:0000313" key="3">
    <source>
        <dbReference type="EMBL" id="ADB63868.1"/>
    </source>
</evidence>
<dbReference type="SUPFAM" id="SSF52172">
    <property type="entry name" value="CheY-like"/>
    <property type="match status" value="1"/>
</dbReference>
<accession>D2S3C1</accession>
<dbReference type="InterPro" id="IPR001789">
    <property type="entry name" value="Sig_transdc_resp-reg_receiver"/>
</dbReference>
<evidence type="ECO:0000313" key="4">
    <source>
        <dbReference type="Proteomes" id="UP000001903"/>
    </source>
</evidence>
<dbReference type="InterPro" id="IPR011006">
    <property type="entry name" value="CheY-like_superfamily"/>
</dbReference>
<evidence type="ECO:0000256" key="1">
    <source>
        <dbReference type="PROSITE-ProRule" id="PRU00169"/>
    </source>
</evidence>
<keyword evidence="4" id="KW-1185">Reference proteome</keyword>
<dbReference type="AlphaFoldDB" id="D2S3C1"/>
<dbReference type="KEGG" id="htu:Htur_5237"/>
<dbReference type="GeneID" id="8745785"/>
<geneLocation type="plasmid" evidence="3 4">
    <name>pHTUR04</name>
</geneLocation>
<feature type="domain" description="Response regulatory" evidence="2">
    <location>
        <begin position="10"/>
        <end position="133"/>
    </location>
</feature>
<dbReference type="Gene3D" id="3.40.50.2300">
    <property type="match status" value="1"/>
</dbReference>